<dbReference type="KEGG" id="srub:C2R22_05600"/>
<dbReference type="Pfam" id="PF23458">
    <property type="entry name" value="DUF7130"/>
    <property type="match status" value="1"/>
</dbReference>
<dbReference type="InterPro" id="IPR055554">
    <property type="entry name" value="DUF7130"/>
</dbReference>
<protein>
    <recommendedName>
        <fullName evidence="2">DUF7130 domain-containing protein</fullName>
    </recommendedName>
</protein>
<feature type="domain" description="DUF7130" evidence="2">
    <location>
        <begin position="53"/>
        <end position="129"/>
    </location>
</feature>
<feature type="compositionally biased region" description="Basic and acidic residues" evidence="1">
    <location>
        <begin position="54"/>
        <end position="71"/>
    </location>
</feature>
<name>A0A2I8VGY6_9EURY</name>
<sequence length="129" mass="14194">MSESAATDETTPIEQGTVVFDHEEHVLGVVTGMTAEGFEVAIDVDVDTGDIDDEGRVDVDSLDTESQRVDAAESDLDSSEQEHEPGHEFGEGYLMWRCEECGEMGELDDGLPTECPDCGSEEVYKWRED</sequence>
<proteinExistence type="predicted"/>
<dbReference type="GeneID" id="35591544"/>
<evidence type="ECO:0000256" key="1">
    <source>
        <dbReference type="SAM" id="MobiDB-lite"/>
    </source>
</evidence>
<dbReference type="SUPFAM" id="SSF63393">
    <property type="entry name" value="RNA polymerase subunits"/>
    <property type="match status" value="1"/>
</dbReference>
<reference evidence="3 4" key="1">
    <citation type="submission" date="2018-01" db="EMBL/GenBank/DDBJ databases">
        <title>Complete genome sequence of Salinigranum rubrum GX10T, an extremely halophilic archaeon isolated from a marine solar saltern.</title>
        <authorList>
            <person name="Han S."/>
        </authorList>
    </citation>
    <scope>NUCLEOTIDE SEQUENCE [LARGE SCALE GENOMIC DNA]</scope>
    <source>
        <strain evidence="3 4">GX10</strain>
    </source>
</reference>
<feature type="compositionally biased region" description="Basic and acidic residues" evidence="1">
    <location>
        <begin position="80"/>
        <end position="90"/>
    </location>
</feature>
<dbReference type="Proteomes" id="UP000236584">
    <property type="component" value="Chromosome"/>
</dbReference>
<dbReference type="OrthoDB" id="45654at2157"/>
<dbReference type="InterPro" id="IPR029040">
    <property type="entry name" value="RPABC4/Spt4"/>
</dbReference>
<dbReference type="AlphaFoldDB" id="A0A2I8VGY6"/>
<dbReference type="EMBL" id="CP026309">
    <property type="protein sequence ID" value="AUV81197.1"/>
    <property type="molecule type" value="Genomic_DNA"/>
</dbReference>
<evidence type="ECO:0000313" key="3">
    <source>
        <dbReference type="EMBL" id="AUV81197.1"/>
    </source>
</evidence>
<dbReference type="RefSeq" id="WP_103424885.1">
    <property type="nucleotide sequence ID" value="NZ_CP026309.1"/>
</dbReference>
<evidence type="ECO:0000313" key="4">
    <source>
        <dbReference type="Proteomes" id="UP000236584"/>
    </source>
</evidence>
<keyword evidence="4" id="KW-1185">Reference proteome</keyword>
<feature type="region of interest" description="Disordered" evidence="1">
    <location>
        <begin position="49"/>
        <end position="91"/>
    </location>
</feature>
<gene>
    <name evidence="3" type="ORF">C2R22_05600</name>
</gene>
<evidence type="ECO:0000259" key="2">
    <source>
        <dbReference type="Pfam" id="PF23458"/>
    </source>
</evidence>
<organism evidence="3 4">
    <name type="scientific">Salinigranum rubrum</name>
    <dbReference type="NCBI Taxonomy" id="755307"/>
    <lineage>
        <taxon>Archaea</taxon>
        <taxon>Methanobacteriati</taxon>
        <taxon>Methanobacteriota</taxon>
        <taxon>Stenosarchaea group</taxon>
        <taxon>Halobacteria</taxon>
        <taxon>Halobacteriales</taxon>
        <taxon>Haloferacaceae</taxon>
        <taxon>Salinigranum</taxon>
    </lineage>
</organism>
<accession>A0A2I8VGY6</accession>